<evidence type="ECO:0000313" key="2">
    <source>
        <dbReference type="EMBL" id="MFC4072715.1"/>
    </source>
</evidence>
<gene>
    <name evidence="2" type="ORF">ACFO0C_47950</name>
</gene>
<sequence>MDLARTRFVSLHAAAAAVLATGTMAAGLAAPAHADPRKFTAKVTIDNQTSQSFELYSYEVTEGESEISPNQTIPSKSSDWLRSAANVDQGGTSGGVKYTVGGGKVVIYWSNPYEEDNTYHCFVPEGMFCETSDNGLYETEVTFTITE</sequence>
<protein>
    <recommendedName>
        <fullName evidence="4">Crystal protein ET79</fullName>
    </recommendedName>
</protein>
<reference evidence="3" key="1">
    <citation type="journal article" date="2019" name="Int. J. Syst. Evol. Microbiol.">
        <title>The Global Catalogue of Microorganisms (GCM) 10K type strain sequencing project: providing services to taxonomists for standard genome sequencing and annotation.</title>
        <authorList>
            <consortium name="The Broad Institute Genomics Platform"/>
            <consortium name="The Broad Institute Genome Sequencing Center for Infectious Disease"/>
            <person name="Wu L."/>
            <person name="Ma J."/>
        </authorList>
    </citation>
    <scope>NUCLEOTIDE SEQUENCE [LARGE SCALE GENOMIC DNA]</scope>
    <source>
        <strain evidence="3">TBRC 5832</strain>
    </source>
</reference>
<dbReference type="InterPro" id="IPR006311">
    <property type="entry name" value="TAT_signal"/>
</dbReference>
<dbReference type="Proteomes" id="UP001595867">
    <property type="component" value="Unassembled WGS sequence"/>
</dbReference>
<evidence type="ECO:0008006" key="4">
    <source>
        <dbReference type="Google" id="ProtNLM"/>
    </source>
</evidence>
<dbReference type="EMBL" id="JBHSBL010000041">
    <property type="protein sequence ID" value="MFC4072715.1"/>
    <property type="molecule type" value="Genomic_DNA"/>
</dbReference>
<name>A0ABV8JCC8_9ACTN</name>
<proteinExistence type="predicted"/>
<evidence type="ECO:0000256" key="1">
    <source>
        <dbReference type="SAM" id="SignalP"/>
    </source>
</evidence>
<accession>A0ABV8JCC8</accession>
<dbReference type="PROSITE" id="PS51318">
    <property type="entry name" value="TAT"/>
    <property type="match status" value="1"/>
</dbReference>
<organism evidence="2 3">
    <name type="scientific">Actinoplanes subglobosus</name>
    <dbReference type="NCBI Taxonomy" id="1547892"/>
    <lineage>
        <taxon>Bacteria</taxon>
        <taxon>Bacillati</taxon>
        <taxon>Actinomycetota</taxon>
        <taxon>Actinomycetes</taxon>
        <taxon>Micromonosporales</taxon>
        <taxon>Micromonosporaceae</taxon>
        <taxon>Actinoplanes</taxon>
    </lineage>
</organism>
<dbReference type="RefSeq" id="WP_378073587.1">
    <property type="nucleotide sequence ID" value="NZ_JBHSBL010000041.1"/>
</dbReference>
<keyword evidence="1" id="KW-0732">Signal</keyword>
<dbReference type="Gene3D" id="2.60.270.50">
    <property type="match status" value="1"/>
</dbReference>
<feature type="signal peptide" evidence="1">
    <location>
        <begin position="1"/>
        <end position="25"/>
    </location>
</feature>
<feature type="chain" id="PRO_5045534543" description="Crystal protein ET79" evidence="1">
    <location>
        <begin position="26"/>
        <end position="147"/>
    </location>
</feature>
<keyword evidence="3" id="KW-1185">Reference proteome</keyword>
<evidence type="ECO:0000313" key="3">
    <source>
        <dbReference type="Proteomes" id="UP001595867"/>
    </source>
</evidence>
<comment type="caution">
    <text evidence="2">The sequence shown here is derived from an EMBL/GenBank/DDBJ whole genome shotgun (WGS) entry which is preliminary data.</text>
</comment>